<comment type="subcellular location">
    <subcellularLocation>
        <location evidence="1">Cell membrane</location>
        <topology evidence="1">Multi-pass membrane protein</topology>
    </subcellularLocation>
</comment>
<feature type="transmembrane region" description="Helical" evidence="7">
    <location>
        <begin position="150"/>
        <end position="169"/>
    </location>
</feature>
<feature type="transmembrane region" description="Helical" evidence="7">
    <location>
        <begin position="190"/>
        <end position="212"/>
    </location>
</feature>
<feature type="region of interest" description="Disordered" evidence="6">
    <location>
        <begin position="1"/>
        <end position="24"/>
    </location>
</feature>
<evidence type="ECO:0000256" key="5">
    <source>
        <dbReference type="ARBA" id="ARBA00023136"/>
    </source>
</evidence>
<organism evidence="8 9">
    <name type="scientific">Saccharopolyspora halophila</name>
    <dbReference type="NCBI Taxonomy" id="405551"/>
    <lineage>
        <taxon>Bacteria</taxon>
        <taxon>Bacillati</taxon>
        <taxon>Actinomycetota</taxon>
        <taxon>Actinomycetes</taxon>
        <taxon>Pseudonocardiales</taxon>
        <taxon>Pseudonocardiaceae</taxon>
        <taxon>Saccharopolyspora</taxon>
    </lineage>
</organism>
<feature type="transmembrane region" description="Helical" evidence="7">
    <location>
        <begin position="33"/>
        <end position="51"/>
    </location>
</feature>
<evidence type="ECO:0000256" key="7">
    <source>
        <dbReference type="SAM" id="Phobius"/>
    </source>
</evidence>
<evidence type="ECO:0000256" key="3">
    <source>
        <dbReference type="ARBA" id="ARBA00022692"/>
    </source>
</evidence>
<keyword evidence="9" id="KW-1185">Reference proteome</keyword>
<dbReference type="Pfam" id="PF02653">
    <property type="entry name" value="BPD_transp_2"/>
    <property type="match status" value="1"/>
</dbReference>
<dbReference type="RefSeq" id="WP_344131008.1">
    <property type="nucleotide sequence ID" value="NZ_BAAARA010000008.1"/>
</dbReference>
<dbReference type="InterPro" id="IPR001851">
    <property type="entry name" value="ABC_transp_permease"/>
</dbReference>
<keyword evidence="4 7" id="KW-1133">Transmembrane helix</keyword>
<dbReference type="CDD" id="cd06579">
    <property type="entry name" value="TM_PBP1_transp_AraH_like"/>
    <property type="match status" value="1"/>
</dbReference>
<dbReference type="EMBL" id="BAAARA010000008">
    <property type="protein sequence ID" value="GAA2348020.1"/>
    <property type="molecule type" value="Genomic_DNA"/>
</dbReference>
<keyword evidence="2" id="KW-1003">Cell membrane</keyword>
<accession>A0ABN3GBM0</accession>
<feature type="transmembrane region" description="Helical" evidence="7">
    <location>
        <begin position="115"/>
        <end position="138"/>
    </location>
</feature>
<feature type="transmembrane region" description="Helical" evidence="7">
    <location>
        <begin position="277"/>
        <end position="310"/>
    </location>
</feature>
<dbReference type="Proteomes" id="UP001501218">
    <property type="component" value="Unassembled WGS sequence"/>
</dbReference>
<keyword evidence="3 7" id="KW-0812">Transmembrane</keyword>
<evidence type="ECO:0000256" key="1">
    <source>
        <dbReference type="ARBA" id="ARBA00004651"/>
    </source>
</evidence>
<comment type="caution">
    <text evidence="8">The sequence shown here is derived from an EMBL/GenBank/DDBJ whole genome shotgun (WGS) entry which is preliminary data.</text>
</comment>
<evidence type="ECO:0000256" key="4">
    <source>
        <dbReference type="ARBA" id="ARBA00022989"/>
    </source>
</evidence>
<reference evidence="8 9" key="1">
    <citation type="journal article" date="2019" name="Int. J. Syst. Evol. Microbiol.">
        <title>The Global Catalogue of Microorganisms (GCM) 10K type strain sequencing project: providing services to taxonomists for standard genome sequencing and annotation.</title>
        <authorList>
            <consortium name="The Broad Institute Genomics Platform"/>
            <consortium name="The Broad Institute Genome Sequencing Center for Infectious Disease"/>
            <person name="Wu L."/>
            <person name="Ma J."/>
        </authorList>
    </citation>
    <scope>NUCLEOTIDE SEQUENCE [LARGE SCALE GENOMIC DNA]</scope>
    <source>
        <strain evidence="8 9">JCM 16221</strain>
    </source>
</reference>
<gene>
    <name evidence="8" type="ORF">GCM10009854_26580</name>
</gene>
<evidence type="ECO:0000313" key="9">
    <source>
        <dbReference type="Proteomes" id="UP001501218"/>
    </source>
</evidence>
<protein>
    <submittedName>
        <fullName evidence="8">ABC transporter permease</fullName>
    </submittedName>
</protein>
<keyword evidence="5 7" id="KW-0472">Membrane</keyword>
<proteinExistence type="predicted"/>
<feature type="transmembrane region" description="Helical" evidence="7">
    <location>
        <begin position="322"/>
        <end position="339"/>
    </location>
</feature>
<evidence type="ECO:0000313" key="8">
    <source>
        <dbReference type="EMBL" id="GAA2348020.1"/>
    </source>
</evidence>
<evidence type="ECO:0000256" key="6">
    <source>
        <dbReference type="SAM" id="MobiDB-lite"/>
    </source>
</evidence>
<evidence type="ECO:0000256" key="2">
    <source>
        <dbReference type="ARBA" id="ARBA00022475"/>
    </source>
</evidence>
<dbReference type="PANTHER" id="PTHR32196">
    <property type="entry name" value="ABC TRANSPORTER PERMEASE PROTEIN YPHD-RELATED-RELATED"/>
    <property type="match status" value="1"/>
</dbReference>
<sequence length="349" mass="35951">MSTQQETPEKRPVETPGEPTKSLGARLSGSNTLWTGLVLIGLCVLFSAIRPDAFPTLFNAQNLMVQAAPLLMLALGMTFVIITAGIDLSVGSVLVFAGVCSAMTMEALSGGDSTGAGWGVIGVGLVVALLAGSAWGLLNGLLVAVARVPALIVTLGSFGAALGAAQLLTNGVDVRTVPAALRTTLGTGTSFGIVPNLVIVAAIVTLLAWWLLHTTRFGRYTYAIGSNAEAARRSGIKVTRHLLIVYTMTGVLAGLAGFMSLAYFGTTTISGHSNDNLNSIAAVVLGGTSLFGGVGTILGSVIGIFIPQVLDAGFVMAGVKPFWQPIAVGAVLVGAVYLDQRRRRARSNR</sequence>
<name>A0ABN3GBM0_9PSEU</name>
<feature type="transmembrane region" description="Helical" evidence="7">
    <location>
        <begin position="243"/>
        <end position="265"/>
    </location>
</feature>